<dbReference type="GO" id="GO:0016020">
    <property type="term" value="C:membrane"/>
    <property type="evidence" value="ECO:0007669"/>
    <property type="project" value="InterPro"/>
</dbReference>
<protein>
    <submittedName>
        <fullName evidence="18">Uncharacterized protein</fullName>
    </submittedName>
</protein>
<keyword evidence="4 17" id="KW-0812">Transmembrane</keyword>
<keyword evidence="6 17" id="KW-0472">Membrane</keyword>
<dbReference type="InterPro" id="IPR006838">
    <property type="entry name" value="ADTRP_AIG1"/>
</dbReference>
<evidence type="ECO:0000256" key="3">
    <source>
        <dbReference type="ARBA" id="ARBA00009300"/>
    </source>
</evidence>
<evidence type="ECO:0000313" key="20">
    <source>
        <dbReference type="Proteomes" id="UP000663828"/>
    </source>
</evidence>
<evidence type="ECO:0000256" key="6">
    <source>
        <dbReference type="ARBA" id="ARBA00023136"/>
    </source>
</evidence>
<dbReference type="OrthoDB" id="1898221at2759"/>
<reference evidence="18" key="1">
    <citation type="submission" date="2021-02" db="EMBL/GenBank/DDBJ databases">
        <authorList>
            <person name="Nowell W R."/>
        </authorList>
    </citation>
    <scope>NUCLEOTIDE SEQUENCE</scope>
</reference>
<evidence type="ECO:0000256" key="1">
    <source>
        <dbReference type="ARBA" id="ARBA00000923"/>
    </source>
</evidence>
<comment type="catalytic activity">
    <reaction evidence="15">
        <text>13-(9Z-hexadecenoyloxy)-octadecanoate + H2O = 13-hydroxy-octadecanoate + (9Z)-hexadecenoate + H(+)</text>
        <dbReference type="Rhea" id="RHEA:52076"/>
        <dbReference type="ChEBI" id="CHEBI:15377"/>
        <dbReference type="ChEBI" id="CHEBI:15378"/>
        <dbReference type="ChEBI" id="CHEBI:32372"/>
        <dbReference type="ChEBI" id="CHEBI:136304"/>
        <dbReference type="ChEBI" id="CHEBI:136315"/>
    </reaction>
    <physiologicalReaction direction="left-to-right" evidence="15">
        <dbReference type="Rhea" id="RHEA:52077"/>
    </physiologicalReaction>
</comment>
<keyword evidence="20" id="KW-1185">Reference proteome</keyword>
<evidence type="ECO:0000256" key="2">
    <source>
        <dbReference type="ARBA" id="ARBA00004127"/>
    </source>
</evidence>
<evidence type="ECO:0000256" key="13">
    <source>
        <dbReference type="ARBA" id="ARBA00049221"/>
    </source>
</evidence>
<proteinExistence type="inferred from homology"/>
<comment type="catalytic activity">
    <reaction evidence="14">
        <text>13-(9Z-octadecenoyloxy)-octadecanoate + H2O = 13-hydroxy-octadecanoate + (9Z)-octadecenoate + H(+)</text>
        <dbReference type="Rhea" id="RHEA:52064"/>
        <dbReference type="ChEBI" id="CHEBI:15377"/>
        <dbReference type="ChEBI" id="CHEBI:15378"/>
        <dbReference type="ChEBI" id="CHEBI:30823"/>
        <dbReference type="ChEBI" id="CHEBI:136303"/>
        <dbReference type="ChEBI" id="CHEBI:136304"/>
    </reaction>
    <physiologicalReaction direction="left-to-right" evidence="14">
        <dbReference type="Rhea" id="RHEA:52065"/>
    </physiologicalReaction>
</comment>
<feature type="transmembrane region" description="Helical" evidence="17">
    <location>
        <begin position="6"/>
        <end position="25"/>
    </location>
</feature>
<evidence type="ECO:0000256" key="12">
    <source>
        <dbReference type="ARBA" id="ARBA00048800"/>
    </source>
</evidence>
<dbReference type="PANTHER" id="PTHR10989">
    <property type="entry name" value="ANDROGEN-INDUCED PROTEIN 1-RELATED"/>
    <property type="match status" value="1"/>
</dbReference>
<dbReference type="GO" id="GO:0012505">
    <property type="term" value="C:endomembrane system"/>
    <property type="evidence" value="ECO:0007669"/>
    <property type="project" value="UniProtKB-SubCell"/>
</dbReference>
<evidence type="ECO:0000256" key="4">
    <source>
        <dbReference type="ARBA" id="ARBA00022692"/>
    </source>
</evidence>
<evidence type="ECO:0000256" key="7">
    <source>
        <dbReference type="ARBA" id="ARBA00047368"/>
    </source>
</evidence>
<feature type="transmembrane region" description="Helical" evidence="17">
    <location>
        <begin position="87"/>
        <end position="107"/>
    </location>
</feature>
<comment type="catalytic activity">
    <reaction evidence="1">
        <text>9-(9Z-hexadecenoyloxy)-octadecanoate + H2O = (9Z)-hexadecenoate + 9-hydroxy-octadecanoate + H(+)</text>
        <dbReference type="Rhea" id="RHEA:52068"/>
        <dbReference type="ChEBI" id="CHEBI:15377"/>
        <dbReference type="ChEBI" id="CHEBI:15378"/>
        <dbReference type="ChEBI" id="CHEBI:32372"/>
        <dbReference type="ChEBI" id="CHEBI:136286"/>
        <dbReference type="ChEBI" id="CHEBI:136309"/>
    </reaction>
    <physiologicalReaction direction="left-to-right" evidence="1">
        <dbReference type="Rhea" id="RHEA:52069"/>
    </physiologicalReaction>
</comment>
<keyword evidence="5 17" id="KW-1133">Transmembrane helix</keyword>
<dbReference type="Pfam" id="PF04750">
    <property type="entry name" value="Far-17a_AIG1"/>
    <property type="match status" value="1"/>
</dbReference>
<comment type="caution">
    <text evidence="18">The sequence shown here is derived from an EMBL/GenBank/DDBJ whole genome shotgun (WGS) entry which is preliminary data.</text>
</comment>
<accession>A0A813XFZ2</accession>
<evidence type="ECO:0000256" key="14">
    <source>
        <dbReference type="ARBA" id="ARBA00049296"/>
    </source>
</evidence>
<comment type="subcellular location">
    <subcellularLocation>
        <location evidence="2">Endomembrane system</location>
        <topology evidence="2">Multi-pass membrane protein</topology>
    </subcellularLocation>
</comment>
<comment type="catalytic activity">
    <reaction evidence="7">
        <text>12-hexadecanoyloxy-octadecanoate + H2O = 12-hydroxyoctadecanoate + hexadecanoate + H(+)</text>
        <dbReference type="Rhea" id="RHEA:52056"/>
        <dbReference type="ChEBI" id="CHEBI:7896"/>
        <dbReference type="ChEBI" id="CHEBI:15377"/>
        <dbReference type="ChEBI" id="CHEBI:15378"/>
        <dbReference type="ChEBI" id="CHEBI:83677"/>
        <dbReference type="ChEBI" id="CHEBI:84201"/>
    </reaction>
    <physiologicalReaction direction="left-to-right" evidence="7">
        <dbReference type="Rhea" id="RHEA:52057"/>
    </physiologicalReaction>
</comment>
<evidence type="ECO:0000256" key="17">
    <source>
        <dbReference type="SAM" id="Phobius"/>
    </source>
</evidence>
<comment type="catalytic activity">
    <reaction evidence="10">
        <text>12-octadecanoyloxy-octadecanoate + H2O = 12-hydroxyoctadecanoate + octadecanoate + H(+)</text>
        <dbReference type="Rhea" id="RHEA:52080"/>
        <dbReference type="ChEBI" id="CHEBI:15377"/>
        <dbReference type="ChEBI" id="CHEBI:15378"/>
        <dbReference type="ChEBI" id="CHEBI:25629"/>
        <dbReference type="ChEBI" id="CHEBI:84201"/>
        <dbReference type="ChEBI" id="CHEBI:136330"/>
    </reaction>
    <physiologicalReaction direction="left-to-right" evidence="10">
        <dbReference type="Rhea" id="RHEA:52081"/>
    </physiologicalReaction>
</comment>
<dbReference type="EMBL" id="CAJNOJ010000025">
    <property type="protein sequence ID" value="CAF0864267.1"/>
    <property type="molecule type" value="Genomic_DNA"/>
</dbReference>
<evidence type="ECO:0000256" key="16">
    <source>
        <dbReference type="ARBA" id="ARBA00049428"/>
    </source>
</evidence>
<comment type="catalytic activity">
    <reaction evidence="8">
        <text>13-octadecanoyloxy-octadecanoate + H2O = 13-hydroxy-octadecanoate + octadecanoate + H(+)</text>
        <dbReference type="Rhea" id="RHEA:52084"/>
        <dbReference type="ChEBI" id="CHEBI:15377"/>
        <dbReference type="ChEBI" id="CHEBI:15378"/>
        <dbReference type="ChEBI" id="CHEBI:25629"/>
        <dbReference type="ChEBI" id="CHEBI:136304"/>
        <dbReference type="ChEBI" id="CHEBI:136335"/>
    </reaction>
    <physiologicalReaction direction="left-to-right" evidence="8">
        <dbReference type="Rhea" id="RHEA:52085"/>
    </physiologicalReaction>
</comment>
<dbReference type="PANTHER" id="PTHR10989:SF16">
    <property type="entry name" value="AT02829P-RELATED"/>
    <property type="match status" value="1"/>
</dbReference>
<evidence type="ECO:0000256" key="5">
    <source>
        <dbReference type="ARBA" id="ARBA00022989"/>
    </source>
</evidence>
<evidence type="ECO:0000256" key="10">
    <source>
        <dbReference type="ARBA" id="ARBA00048680"/>
    </source>
</evidence>
<feature type="transmembrane region" description="Helical" evidence="17">
    <location>
        <begin position="45"/>
        <end position="67"/>
    </location>
</feature>
<feature type="transmembrane region" description="Helical" evidence="17">
    <location>
        <begin position="201"/>
        <end position="228"/>
    </location>
</feature>
<evidence type="ECO:0000256" key="9">
    <source>
        <dbReference type="ARBA" id="ARBA00047863"/>
    </source>
</evidence>
<comment type="catalytic activity">
    <reaction evidence="12">
        <text>9-(9Z-octadecenoyloxy)-octadecanoate + H2O = 9-hydroxy-octadecanoate + (9Z)-octadecenoate + H(+)</text>
        <dbReference type="Rhea" id="RHEA:52048"/>
        <dbReference type="ChEBI" id="CHEBI:15377"/>
        <dbReference type="ChEBI" id="CHEBI:15378"/>
        <dbReference type="ChEBI" id="CHEBI:30823"/>
        <dbReference type="ChEBI" id="CHEBI:136282"/>
        <dbReference type="ChEBI" id="CHEBI:136286"/>
    </reaction>
    <physiologicalReaction direction="left-to-right" evidence="12">
        <dbReference type="Rhea" id="RHEA:52049"/>
    </physiologicalReaction>
</comment>
<comment type="catalytic activity">
    <reaction evidence="9">
        <text>9-hexadecanoyloxy-octadecanoate + H2O = 9-hydroxy-octadecanoate + hexadecanoate + H(+)</text>
        <dbReference type="Rhea" id="RHEA:52052"/>
        <dbReference type="ChEBI" id="CHEBI:7896"/>
        <dbReference type="ChEBI" id="CHEBI:15377"/>
        <dbReference type="ChEBI" id="CHEBI:15378"/>
        <dbReference type="ChEBI" id="CHEBI:83670"/>
        <dbReference type="ChEBI" id="CHEBI:136286"/>
    </reaction>
    <physiologicalReaction direction="left-to-right" evidence="9">
        <dbReference type="Rhea" id="RHEA:52053"/>
    </physiologicalReaction>
</comment>
<name>A0A813XFZ2_ADIRI</name>
<gene>
    <name evidence="18" type="ORF">EDS130_LOCUS7966</name>
    <name evidence="19" type="ORF">XAT740_LOCUS23407</name>
</gene>
<comment type="catalytic activity">
    <reaction evidence="16">
        <text>12-(9Z-hexadecenoyloxy)-octadecanoate + H2O = 12-hydroxyoctadecanoate + (9Z)-hexadecenoate + H(+)</text>
        <dbReference type="Rhea" id="RHEA:52072"/>
        <dbReference type="ChEBI" id="CHEBI:15377"/>
        <dbReference type="ChEBI" id="CHEBI:15378"/>
        <dbReference type="ChEBI" id="CHEBI:32372"/>
        <dbReference type="ChEBI" id="CHEBI:84201"/>
        <dbReference type="ChEBI" id="CHEBI:136312"/>
    </reaction>
    <physiologicalReaction direction="left-to-right" evidence="16">
        <dbReference type="Rhea" id="RHEA:52073"/>
    </physiologicalReaction>
</comment>
<evidence type="ECO:0000256" key="8">
    <source>
        <dbReference type="ARBA" id="ARBA00047427"/>
    </source>
</evidence>
<comment type="catalytic activity">
    <reaction evidence="13">
        <text>9-octadecanoyloxy-octadecanoate + H2O = 9-hydroxy-octadecanoate + octadecanoate + H(+)</text>
        <dbReference type="Rhea" id="RHEA:52096"/>
        <dbReference type="ChEBI" id="CHEBI:15377"/>
        <dbReference type="ChEBI" id="CHEBI:15378"/>
        <dbReference type="ChEBI" id="CHEBI:25629"/>
        <dbReference type="ChEBI" id="CHEBI:136286"/>
        <dbReference type="ChEBI" id="CHEBI:136373"/>
    </reaction>
    <physiologicalReaction direction="left-to-right" evidence="13">
        <dbReference type="Rhea" id="RHEA:52097"/>
    </physiologicalReaction>
</comment>
<evidence type="ECO:0000313" key="21">
    <source>
        <dbReference type="Proteomes" id="UP000663852"/>
    </source>
</evidence>
<dbReference type="AlphaFoldDB" id="A0A813XFZ2"/>
<comment type="catalytic activity">
    <reaction evidence="11">
        <text>12-(9Z-octadecenoyloxy)-octadecanoate + H2O = 12-hydroxyoctadecanoate + (9Z)-octadecenoate + H(+)</text>
        <dbReference type="Rhea" id="RHEA:52060"/>
        <dbReference type="ChEBI" id="CHEBI:15377"/>
        <dbReference type="ChEBI" id="CHEBI:15378"/>
        <dbReference type="ChEBI" id="CHEBI:30823"/>
        <dbReference type="ChEBI" id="CHEBI:84201"/>
        <dbReference type="ChEBI" id="CHEBI:136302"/>
    </reaction>
    <physiologicalReaction direction="left-to-right" evidence="11">
        <dbReference type="Rhea" id="RHEA:52061"/>
    </physiologicalReaction>
</comment>
<dbReference type="Proteomes" id="UP000663852">
    <property type="component" value="Unassembled WGS sequence"/>
</dbReference>
<feature type="transmembrane region" description="Helical" evidence="17">
    <location>
        <begin position="154"/>
        <end position="174"/>
    </location>
</feature>
<organism evidence="18 21">
    <name type="scientific">Adineta ricciae</name>
    <name type="common">Rotifer</name>
    <dbReference type="NCBI Taxonomy" id="249248"/>
    <lineage>
        <taxon>Eukaryota</taxon>
        <taxon>Metazoa</taxon>
        <taxon>Spiralia</taxon>
        <taxon>Gnathifera</taxon>
        <taxon>Rotifera</taxon>
        <taxon>Eurotatoria</taxon>
        <taxon>Bdelloidea</taxon>
        <taxon>Adinetida</taxon>
        <taxon>Adinetidae</taxon>
        <taxon>Adineta</taxon>
    </lineage>
</organism>
<evidence type="ECO:0000313" key="18">
    <source>
        <dbReference type="EMBL" id="CAF0864267.1"/>
    </source>
</evidence>
<dbReference type="EMBL" id="CAJNOR010001768">
    <property type="protein sequence ID" value="CAF1196212.1"/>
    <property type="molecule type" value="Genomic_DNA"/>
</dbReference>
<dbReference type="Proteomes" id="UP000663828">
    <property type="component" value="Unassembled WGS sequence"/>
</dbReference>
<evidence type="ECO:0000256" key="15">
    <source>
        <dbReference type="ARBA" id="ARBA00049322"/>
    </source>
</evidence>
<evidence type="ECO:0000313" key="19">
    <source>
        <dbReference type="EMBL" id="CAF1196212.1"/>
    </source>
</evidence>
<sequence>MAFRDYIGLLISISTAAAMFWGCSFEIQQIMMGELVTAAGGKYKFLTILNMYLQMFYYILCIINFFFGSNTIELEKRTKLQKLRDFLFAGVVFPIGTFVCISFWGLYHFDRKLIYPEALDKLVSPLLNHVMHTVPGVAIWLENLFHYHRYPSRLAGFLCLLTATGAYTAWIHYLHHLHWLEFKMSLWVYPILNELSFMYRYLFFLGSTLFSVGLYLIGEMYTIFLTGLRIENAERKKKKNQ</sequence>
<comment type="similarity">
    <text evidence="3">Belongs to the AIG1 family.</text>
</comment>
<evidence type="ECO:0000256" key="11">
    <source>
        <dbReference type="ARBA" id="ARBA00048701"/>
    </source>
</evidence>